<protein>
    <submittedName>
        <fullName evidence="1">Uncharacterized protein</fullName>
    </submittedName>
</protein>
<evidence type="ECO:0000313" key="1">
    <source>
        <dbReference type="EMBL" id="RIY36259.1"/>
    </source>
</evidence>
<gene>
    <name evidence="1" type="ORF">CKY20_07140</name>
</gene>
<proteinExistence type="predicted"/>
<dbReference type="EMBL" id="NSDI01000006">
    <property type="protein sequence ID" value="RIY36259.1"/>
    <property type="molecule type" value="Genomic_DNA"/>
</dbReference>
<comment type="caution">
    <text evidence="1">The sequence shown here is derived from an EMBL/GenBank/DDBJ whole genome shotgun (WGS) entry which is preliminary data.</text>
</comment>
<accession>A0A3A1YG47</accession>
<dbReference type="AlphaFoldDB" id="A0A3A1YG47"/>
<evidence type="ECO:0000313" key="2">
    <source>
        <dbReference type="Proteomes" id="UP000265497"/>
    </source>
</evidence>
<name>A0A3A1YG47_9FLAO</name>
<organism evidence="1 2">
    <name type="scientific">Capnocytophaga canis</name>
    <dbReference type="NCBI Taxonomy" id="1848903"/>
    <lineage>
        <taxon>Bacteria</taxon>
        <taxon>Pseudomonadati</taxon>
        <taxon>Bacteroidota</taxon>
        <taxon>Flavobacteriia</taxon>
        <taxon>Flavobacteriales</taxon>
        <taxon>Flavobacteriaceae</taxon>
        <taxon>Capnocytophaga</taxon>
    </lineage>
</organism>
<dbReference type="Proteomes" id="UP000265497">
    <property type="component" value="Unassembled WGS sequence"/>
</dbReference>
<reference evidence="1 2" key="1">
    <citation type="submission" date="2017-08" db="EMBL/GenBank/DDBJ databases">
        <title>Capnocytophaga canis 17-158 assembly.</title>
        <authorList>
            <person name="Gulvik C.A."/>
        </authorList>
    </citation>
    <scope>NUCLEOTIDE SEQUENCE [LARGE SCALE GENOMIC DNA]</scope>
    <source>
        <strain evidence="1 2">17-158</strain>
    </source>
</reference>
<sequence>MKELLLHIKKVKFLFWGIFILFSLTPCTAKGILFDSAEISFFKPLHKNRTTTSSFQCQNLVSANKKLRTECVLNVFDNQENDLLCSTEIFAFDAKIKKEYFNQNSANAPPKYILFRCLRIHLSQFFLIVGFQLK</sequence>